<dbReference type="Proteomes" id="UP000693946">
    <property type="component" value="Linkage Group LG12"/>
</dbReference>
<evidence type="ECO:0000256" key="8">
    <source>
        <dbReference type="ARBA" id="ARBA00023055"/>
    </source>
</evidence>
<evidence type="ECO:0000256" key="3">
    <source>
        <dbReference type="ARBA" id="ARBA00004555"/>
    </source>
</evidence>
<dbReference type="GO" id="GO:0008525">
    <property type="term" value="F:phosphatidylcholine transporter activity"/>
    <property type="evidence" value="ECO:0007669"/>
    <property type="project" value="TreeGrafter"/>
</dbReference>
<evidence type="ECO:0000256" key="13">
    <source>
        <dbReference type="ARBA" id="ARBA00038104"/>
    </source>
</evidence>
<name>A0AAV6SMH2_SOLSE</name>
<dbReference type="EMBL" id="JAGKHQ010000004">
    <property type="protein sequence ID" value="KAG7518150.1"/>
    <property type="molecule type" value="Genomic_DNA"/>
</dbReference>
<comment type="catalytic activity">
    <reaction evidence="12">
        <text>a 1,2-diacyl-sn-glycero-3-phospho-(1D-myo-inositol)(in) = a 1,2-diacyl-sn-glycero-3-phospho-(1D-myo-inositol)(out)</text>
        <dbReference type="Rhea" id="RHEA:38691"/>
        <dbReference type="ChEBI" id="CHEBI:57880"/>
    </reaction>
    <physiologicalReaction direction="left-to-right" evidence="12">
        <dbReference type="Rhea" id="RHEA:38692"/>
    </physiologicalReaction>
</comment>
<comment type="subcellular location">
    <subcellularLocation>
        <location evidence="2">Endomembrane system</location>
    </subcellularLocation>
    <subcellularLocation>
        <location evidence="1">Endoplasmic reticulum</location>
    </subcellularLocation>
    <subcellularLocation>
        <location evidence="3">Golgi apparatus</location>
    </subcellularLocation>
</comment>
<feature type="domain" description="Phosphatidylinositol transfer protein N-terminal" evidence="14">
    <location>
        <begin position="4"/>
        <end position="251"/>
    </location>
</feature>
<keyword evidence="4" id="KW-0813">Transport</keyword>
<dbReference type="CDD" id="cd08888">
    <property type="entry name" value="SRPBCC_PITPNA-B_like"/>
    <property type="match status" value="1"/>
</dbReference>
<dbReference type="Pfam" id="PF02121">
    <property type="entry name" value="IP_trans"/>
    <property type="match status" value="1"/>
</dbReference>
<comment type="catalytic activity">
    <reaction evidence="11">
        <text>a 1,2-diacyl-sn-glycero-3-phosphocholine(in) = a 1,2-diacyl-sn-glycero-3-phosphocholine(out)</text>
        <dbReference type="Rhea" id="RHEA:38571"/>
        <dbReference type="ChEBI" id="CHEBI:57643"/>
    </reaction>
    <physiologicalReaction direction="left-to-right" evidence="11">
        <dbReference type="Rhea" id="RHEA:38572"/>
    </physiologicalReaction>
</comment>
<dbReference type="GO" id="GO:0005783">
    <property type="term" value="C:endoplasmic reticulum"/>
    <property type="evidence" value="ECO:0007669"/>
    <property type="project" value="UniProtKB-SubCell"/>
</dbReference>
<keyword evidence="10" id="KW-0472">Membrane</keyword>
<evidence type="ECO:0000313" key="16">
    <source>
        <dbReference type="Proteomes" id="UP000693946"/>
    </source>
</evidence>
<evidence type="ECO:0000256" key="10">
    <source>
        <dbReference type="ARBA" id="ARBA00023136"/>
    </source>
</evidence>
<evidence type="ECO:0000256" key="6">
    <source>
        <dbReference type="ARBA" id="ARBA00022990"/>
    </source>
</evidence>
<dbReference type="PANTHER" id="PTHR10658:SF27">
    <property type="entry name" value="PHOSPHATIDYLINOSITOL TRANSFER PROTEIN BETA ISOFORM"/>
    <property type="match status" value="1"/>
</dbReference>
<gene>
    <name evidence="15" type="ORF">JOB18_026662</name>
</gene>
<keyword evidence="16" id="KW-1185">Reference proteome</keyword>
<dbReference type="GO" id="GO:0008526">
    <property type="term" value="F:phosphatidylinositol transfer activity"/>
    <property type="evidence" value="ECO:0007669"/>
    <property type="project" value="TreeGrafter"/>
</dbReference>
<evidence type="ECO:0000256" key="9">
    <source>
        <dbReference type="ARBA" id="ARBA00023121"/>
    </source>
</evidence>
<dbReference type="GO" id="GO:0005794">
    <property type="term" value="C:Golgi apparatus"/>
    <property type="evidence" value="ECO:0007669"/>
    <property type="project" value="UniProtKB-SubCell"/>
</dbReference>
<dbReference type="GO" id="GO:0035091">
    <property type="term" value="F:phosphatidylinositol binding"/>
    <property type="evidence" value="ECO:0007669"/>
    <property type="project" value="TreeGrafter"/>
</dbReference>
<evidence type="ECO:0000256" key="5">
    <source>
        <dbReference type="ARBA" id="ARBA00022824"/>
    </source>
</evidence>
<evidence type="ECO:0000256" key="2">
    <source>
        <dbReference type="ARBA" id="ARBA00004308"/>
    </source>
</evidence>
<evidence type="ECO:0000256" key="11">
    <source>
        <dbReference type="ARBA" id="ARBA00023723"/>
    </source>
</evidence>
<dbReference type="InterPro" id="IPR001666">
    <property type="entry name" value="PI_transfer"/>
</dbReference>
<keyword evidence="7" id="KW-0333">Golgi apparatus</keyword>
<dbReference type="AlphaFoldDB" id="A0AAV6SMH2"/>
<dbReference type="PANTHER" id="PTHR10658">
    <property type="entry name" value="PHOSPHATIDYLINOSITOL TRANSFER PROTEIN"/>
    <property type="match status" value="1"/>
</dbReference>
<dbReference type="FunFam" id="3.30.530.20:FF:000004">
    <property type="entry name" value="Phosphatidylinositol transfer protein alpha isoform"/>
    <property type="match status" value="1"/>
</dbReference>
<comment type="similarity">
    <text evidence="13">Belongs to the PtdIns transfer protein family. PI transfer class I subfamily.</text>
</comment>
<evidence type="ECO:0000313" key="15">
    <source>
        <dbReference type="EMBL" id="KAG7518150.1"/>
    </source>
</evidence>
<keyword evidence="6" id="KW-0007">Acetylation</keyword>
<keyword evidence="9" id="KW-0446">Lipid-binding</keyword>
<evidence type="ECO:0000256" key="7">
    <source>
        <dbReference type="ARBA" id="ARBA00023034"/>
    </source>
</evidence>
<sequence>MKMVLIKEYRIVLPVSVQEYQVGQLYSVAMASKHETGGGEGIEILKNEPYEEDGEKGQYTHKVYYLKSKVPSYVKLIAPEGGLVFHERAWNAYPYCRTIVTNEYMKDNFMIKIETWHKPEMGTVNNVHNLEENLWDTVQVVPIDIANKGEVAPGDYKPDEDPALFHSVKTDRGPLGPQWKNDLAKTNCPHICSYKLVTVKFKWWGLQTKVENLIHRQAKRFFTNFHRQLFCCIDKWVDLTMEDIRRMEEETCRELGEMLQTGDVRGTYAADD</sequence>
<proteinExistence type="inferred from homology"/>
<reference evidence="15 16" key="1">
    <citation type="journal article" date="2021" name="Sci. Rep.">
        <title>Chromosome anchoring in Senegalese sole (Solea senegalensis) reveals sex-associated markers and genome rearrangements in flatfish.</title>
        <authorList>
            <person name="Guerrero-Cozar I."/>
            <person name="Gomez-Garrido J."/>
            <person name="Berbel C."/>
            <person name="Martinez-Blanch J.F."/>
            <person name="Alioto T."/>
            <person name="Claros M.G."/>
            <person name="Gagnaire P.A."/>
            <person name="Manchado M."/>
        </authorList>
    </citation>
    <scope>NUCLEOTIDE SEQUENCE [LARGE SCALE GENOMIC DNA]</scope>
    <source>
        <strain evidence="15">Sse05_10M</strain>
    </source>
</reference>
<keyword evidence="5" id="KW-0256">Endoplasmic reticulum</keyword>
<accession>A0AAV6SMH2</accession>
<organism evidence="15 16">
    <name type="scientific">Solea senegalensis</name>
    <name type="common">Senegalese sole</name>
    <dbReference type="NCBI Taxonomy" id="28829"/>
    <lineage>
        <taxon>Eukaryota</taxon>
        <taxon>Metazoa</taxon>
        <taxon>Chordata</taxon>
        <taxon>Craniata</taxon>
        <taxon>Vertebrata</taxon>
        <taxon>Euteleostomi</taxon>
        <taxon>Actinopterygii</taxon>
        <taxon>Neopterygii</taxon>
        <taxon>Teleostei</taxon>
        <taxon>Neoteleostei</taxon>
        <taxon>Acanthomorphata</taxon>
        <taxon>Carangaria</taxon>
        <taxon>Pleuronectiformes</taxon>
        <taxon>Pleuronectoidei</taxon>
        <taxon>Soleidae</taxon>
        <taxon>Solea</taxon>
    </lineage>
</organism>
<protein>
    <submittedName>
        <fullName evidence="15">Phosphatidylinositol transfer protein beta isoform-like</fullName>
    </submittedName>
</protein>
<comment type="caution">
    <text evidence="15">The sequence shown here is derived from an EMBL/GenBank/DDBJ whole genome shotgun (WGS) entry which is preliminary data.</text>
</comment>
<keyword evidence="8" id="KW-0445">Lipid transport</keyword>
<evidence type="ECO:0000259" key="14">
    <source>
        <dbReference type="Pfam" id="PF02121"/>
    </source>
</evidence>
<dbReference type="GO" id="GO:0031210">
    <property type="term" value="F:phosphatidylcholine binding"/>
    <property type="evidence" value="ECO:0007669"/>
    <property type="project" value="TreeGrafter"/>
</dbReference>
<evidence type="ECO:0000256" key="12">
    <source>
        <dbReference type="ARBA" id="ARBA00024146"/>
    </source>
</evidence>
<evidence type="ECO:0000256" key="4">
    <source>
        <dbReference type="ARBA" id="ARBA00022448"/>
    </source>
</evidence>
<evidence type="ECO:0000256" key="1">
    <source>
        <dbReference type="ARBA" id="ARBA00004240"/>
    </source>
</evidence>
<dbReference type="InterPro" id="IPR055261">
    <property type="entry name" value="PI_transfer_N"/>
</dbReference>